<gene>
    <name evidence="2" type="ORF">CALMAC_LOCUS931</name>
</gene>
<name>A0A653BGZ8_CALMS</name>
<dbReference type="AlphaFoldDB" id="A0A653BGZ8"/>
<dbReference type="SUPFAM" id="SSF50156">
    <property type="entry name" value="PDZ domain-like"/>
    <property type="match status" value="1"/>
</dbReference>
<feature type="non-terminal residue" evidence="2">
    <location>
        <position position="68"/>
    </location>
</feature>
<dbReference type="Gene3D" id="2.30.42.10">
    <property type="match status" value="1"/>
</dbReference>
<evidence type="ECO:0000259" key="1">
    <source>
        <dbReference type="PROSITE" id="PS50106"/>
    </source>
</evidence>
<reference evidence="2 3" key="1">
    <citation type="submission" date="2019-01" db="EMBL/GenBank/DDBJ databases">
        <authorList>
            <person name="Sayadi A."/>
        </authorList>
    </citation>
    <scope>NUCLEOTIDE SEQUENCE [LARGE SCALE GENOMIC DNA]</scope>
</reference>
<proteinExistence type="predicted"/>
<dbReference type="InterPro" id="IPR001478">
    <property type="entry name" value="PDZ"/>
</dbReference>
<evidence type="ECO:0000313" key="3">
    <source>
        <dbReference type="Proteomes" id="UP000410492"/>
    </source>
</evidence>
<dbReference type="PROSITE" id="PS50106">
    <property type="entry name" value="PDZ"/>
    <property type="match status" value="1"/>
</dbReference>
<dbReference type="OrthoDB" id="44841at2759"/>
<protein>
    <recommendedName>
        <fullName evidence="1">PDZ domain-containing protein</fullName>
    </recommendedName>
</protein>
<dbReference type="Proteomes" id="UP000410492">
    <property type="component" value="Unassembled WGS sequence"/>
</dbReference>
<dbReference type="Pfam" id="PF17820">
    <property type="entry name" value="PDZ_6"/>
    <property type="match status" value="1"/>
</dbReference>
<evidence type="ECO:0000313" key="2">
    <source>
        <dbReference type="EMBL" id="VEN34866.1"/>
    </source>
</evidence>
<dbReference type="InterPro" id="IPR041489">
    <property type="entry name" value="PDZ_6"/>
</dbReference>
<organism evidence="2 3">
    <name type="scientific">Callosobruchus maculatus</name>
    <name type="common">Southern cowpea weevil</name>
    <name type="synonym">Pulse bruchid</name>
    <dbReference type="NCBI Taxonomy" id="64391"/>
    <lineage>
        <taxon>Eukaryota</taxon>
        <taxon>Metazoa</taxon>
        <taxon>Ecdysozoa</taxon>
        <taxon>Arthropoda</taxon>
        <taxon>Hexapoda</taxon>
        <taxon>Insecta</taxon>
        <taxon>Pterygota</taxon>
        <taxon>Neoptera</taxon>
        <taxon>Endopterygota</taxon>
        <taxon>Coleoptera</taxon>
        <taxon>Polyphaga</taxon>
        <taxon>Cucujiformia</taxon>
        <taxon>Chrysomeloidea</taxon>
        <taxon>Chrysomelidae</taxon>
        <taxon>Bruchinae</taxon>
        <taxon>Bruchini</taxon>
        <taxon>Callosobruchus</taxon>
    </lineage>
</organism>
<accession>A0A653BGZ8</accession>
<feature type="domain" description="PDZ" evidence="1">
    <location>
        <begin position="17"/>
        <end position="57"/>
    </location>
</feature>
<keyword evidence="3" id="KW-1185">Reference proteome</keyword>
<sequence>MLKFCSPHNRRRKYLAVNPGSKASHAGIREGDLITSIGGKSTKGISNAEAHGLLRAAEGGKLVLGLNE</sequence>
<dbReference type="EMBL" id="CAACVG010001046">
    <property type="protein sequence ID" value="VEN34866.1"/>
    <property type="molecule type" value="Genomic_DNA"/>
</dbReference>
<dbReference type="InterPro" id="IPR036034">
    <property type="entry name" value="PDZ_sf"/>
</dbReference>